<feature type="region of interest" description="Disordered" evidence="1">
    <location>
        <begin position="250"/>
        <end position="274"/>
    </location>
</feature>
<comment type="caution">
    <text evidence="2">The sequence shown here is derived from an EMBL/GenBank/DDBJ whole genome shotgun (WGS) entry which is preliminary data.</text>
</comment>
<dbReference type="AlphaFoldDB" id="A0A811ZK57"/>
<sequence>MSEFPISDSTSAGTLKPAWSTRRVGVFVEEGQESGSSAGGRLLRGTAAGGRRGVASGRGGRLGRGTEHFREPLPLEDPGDVRWVSSRHLARGGRRGFCAVGKTARAFRSLKSPRLRRIVPERSPARAASVLRTRDAAGARGDPLGDPLGGVAPLGRVCRYFARARARAPELREVWGRECLIGWWRRQGRWSCSGDAAVAREAAGRPGQARAPSEQPGSASRGLHSAAGSSGEDRHHFLSGYVQNHPKELVSQKNAGPGADGGKRGESRETLPGSSLGMTKVSTIWLLWEQVDWLEVVNSWCVCDPSLALGWCLRRMPLLVSLPNSNPCEGDHLPCCSTVDTFERNLDTVHWELGIVPPKQASMVYTTESDRAPHHHRQVHHLHGLPAPTEAG</sequence>
<gene>
    <name evidence="2" type="ORF">NYPRO_LOCUS22086</name>
</gene>
<protein>
    <submittedName>
        <fullName evidence="2">(raccoon dog) hypothetical protein</fullName>
    </submittedName>
</protein>
<feature type="compositionally biased region" description="Gly residues" evidence="1">
    <location>
        <begin position="47"/>
        <end position="63"/>
    </location>
</feature>
<evidence type="ECO:0000313" key="2">
    <source>
        <dbReference type="EMBL" id="CAD7689292.1"/>
    </source>
</evidence>
<dbReference type="Proteomes" id="UP000645828">
    <property type="component" value="Unassembled WGS sequence"/>
</dbReference>
<feature type="compositionally biased region" description="Low complexity" evidence="1">
    <location>
        <begin position="33"/>
        <end position="46"/>
    </location>
</feature>
<accession>A0A811ZK57</accession>
<feature type="region of interest" description="Disordered" evidence="1">
    <location>
        <begin position="31"/>
        <end position="73"/>
    </location>
</feature>
<reference evidence="2" key="1">
    <citation type="submission" date="2020-12" db="EMBL/GenBank/DDBJ databases">
        <authorList>
            <consortium name="Molecular Ecology Group"/>
        </authorList>
    </citation>
    <scope>NUCLEOTIDE SEQUENCE</scope>
    <source>
        <strain evidence="2">TBG_1078</strain>
    </source>
</reference>
<feature type="compositionally biased region" description="Basic and acidic residues" evidence="1">
    <location>
        <begin position="64"/>
        <end position="73"/>
    </location>
</feature>
<keyword evidence="3" id="KW-1185">Reference proteome</keyword>
<evidence type="ECO:0000256" key="1">
    <source>
        <dbReference type="SAM" id="MobiDB-lite"/>
    </source>
</evidence>
<name>A0A811ZK57_NYCPR</name>
<feature type="region of interest" description="Disordered" evidence="1">
    <location>
        <begin position="201"/>
        <end position="232"/>
    </location>
</feature>
<evidence type="ECO:0000313" key="3">
    <source>
        <dbReference type="Proteomes" id="UP000645828"/>
    </source>
</evidence>
<dbReference type="EMBL" id="CAJHUB010000769">
    <property type="protein sequence ID" value="CAD7689292.1"/>
    <property type="molecule type" value="Genomic_DNA"/>
</dbReference>
<proteinExistence type="predicted"/>
<organism evidence="2 3">
    <name type="scientific">Nyctereutes procyonoides</name>
    <name type="common">Raccoon dog</name>
    <name type="synonym">Canis procyonoides</name>
    <dbReference type="NCBI Taxonomy" id="34880"/>
    <lineage>
        <taxon>Eukaryota</taxon>
        <taxon>Metazoa</taxon>
        <taxon>Chordata</taxon>
        <taxon>Craniata</taxon>
        <taxon>Vertebrata</taxon>
        <taxon>Euteleostomi</taxon>
        <taxon>Mammalia</taxon>
        <taxon>Eutheria</taxon>
        <taxon>Laurasiatheria</taxon>
        <taxon>Carnivora</taxon>
        <taxon>Caniformia</taxon>
        <taxon>Canidae</taxon>
        <taxon>Nyctereutes</taxon>
    </lineage>
</organism>